<reference evidence="1 2" key="1">
    <citation type="submission" date="2023-03" db="EMBL/GenBank/DDBJ databases">
        <title>High recombination rates correlate with genetic variation in Cardiocondyla obscurior ants.</title>
        <authorList>
            <person name="Errbii M."/>
        </authorList>
    </citation>
    <scope>NUCLEOTIDE SEQUENCE [LARGE SCALE GENOMIC DNA]</scope>
    <source>
        <strain evidence="1">Alpha-2009</strain>
        <tissue evidence="1">Whole body</tissue>
    </source>
</reference>
<dbReference type="EMBL" id="JADYXP020000003">
    <property type="protein sequence ID" value="KAL0128284.1"/>
    <property type="molecule type" value="Genomic_DNA"/>
</dbReference>
<keyword evidence="2" id="KW-1185">Reference proteome</keyword>
<sequence>MFRMRNYFWRSIGIVCILREVKVAIPRTAQREVGQHGSSEARCPNIVAYAANKDSGHCELRPRSMCRMRNNECSRMSITCPA</sequence>
<protein>
    <recommendedName>
        <fullName evidence="3">Secreted protein</fullName>
    </recommendedName>
</protein>
<comment type="caution">
    <text evidence="1">The sequence shown here is derived from an EMBL/GenBank/DDBJ whole genome shotgun (WGS) entry which is preliminary data.</text>
</comment>
<evidence type="ECO:0000313" key="1">
    <source>
        <dbReference type="EMBL" id="KAL0128284.1"/>
    </source>
</evidence>
<organism evidence="1 2">
    <name type="scientific">Cardiocondyla obscurior</name>
    <dbReference type="NCBI Taxonomy" id="286306"/>
    <lineage>
        <taxon>Eukaryota</taxon>
        <taxon>Metazoa</taxon>
        <taxon>Ecdysozoa</taxon>
        <taxon>Arthropoda</taxon>
        <taxon>Hexapoda</taxon>
        <taxon>Insecta</taxon>
        <taxon>Pterygota</taxon>
        <taxon>Neoptera</taxon>
        <taxon>Endopterygota</taxon>
        <taxon>Hymenoptera</taxon>
        <taxon>Apocrita</taxon>
        <taxon>Aculeata</taxon>
        <taxon>Formicoidea</taxon>
        <taxon>Formicidae</taxon>
        <taxon>Myrmicinae</taxon>
        <taxon>Cardiocondyla</taxon>
    </lineage>
</organism>
<accession>A0AAW2GMG6</accession>
<proteinExistence type="predicted"/>
<evidence type="ECO:0000313" key="2">
    <source>
        <dbReference type="Proteomes" id="UP001430953"/>
    </source>
</evidence>
<evidence type="ECO:0008006" key="3">
    <source>
        <dbReference type="Google" id="ProtNLM"/>
    </source>
</evidence>
<dbReference type="Proteomes" id="UP001430953">
    <property type="component" value="Unassembled WGS sequence"/>
</dbReference>
<dbReference type="AlphaFoldDB" id="A0AAW2GMG6"/>
<gene>
    <name evidence="1" type="ORF">PUN28_003509</name>
</gene>
<name>A0AAW2GMG6_9HYME</name>